<evidence type="ECO:0000313" key="2">
    <source>
        <dbReference type="Proteomes" id="UP000829276"/>
    </source>
</evidence>
<protein>
    <submittedName>
        <fullName evidence="1">Uncharacterized protein</fullName>
    </submittedName>
</protein>
<sequence length="71" mass="8314">MKLYEIFIDNNLEYEDRECQSKLIVANSLHEAEMRADGWMKKAYGTSSYGKPFSWAEERTEVDGFKITVSR</sequence>
<reference evidence="1" key="1">
    <citation type="submission" date="2022-02" db="EMBL/GenBank/DDBJ databases">
        <authorList>
            <person name="Nazir A."/>
            <person name="Chen Y."/>
            <person name="Liu Y."/>
        </authorList>
    </citation>
    <scope>NUCLEOTIDE SEQUENCE</scope>
</reference>
<dbReference type="Proteomes" id="UP000829276">
    <property type="component" value="Segment"/>
</dbReference>
<name>A0AC61TS03_9CAUD</name>
<evidence type="ECO:0000313" key="1">
    <source>
        <dbReference type="EMBL" id="UNH58471.1"/>
    </source>
</evidence>
<dbReference type="EMBL" id="OM634653">
    <property type="protein sequence ID" value="UNH58471.1"/>
    <property type="molecule type" value="Genomic_DNA"/>
</dbReference>
<proteinExistence type="predicted"/>
<keyword evidence="2" id="KW-1185">Reference proteome</keyword>
<accession>A0AC61TS03</accession>
<organism evidence="1 2">
    <name type="scientific">Bacillus phage vB_BsuS_PJN02</name>
    <dbReference type="NCBI Taxonomy" id="2920374"/>
    <lineage>
        <taxon>Viruses</taxon>
        <taxon>Duplodnaviria</taxon>
        <taxon>Heunggongvirae</taxon>
        <taxon>Uroviricota</taxon>
        <taxon>Caudoviricetes</taxon>
        <taxon>Heleneionescovirinae</taxon>
        <taxon>Zhangjivirus</taxon>
        <taxon>Zhangjivirus PJN02</taxon>
    </lineage>
</organism>